<dbReference type="GO" id="GO:0016787">
    <property type="term" value="F:hydrolase activity"/>
    <property type="evidence" value="ECO:0007669"/>
    <property type="project" value="InterPro"/>
</dbReference>
<feature type="compositionally biased region" description="Basic and acidic residues" evidence="1">
    <location>
        <begin position="772"/>
        <end position="785"/>
    </location>
</feature>
<keyword evidence="3" id="KW-0547">Nucleotide-binding</keyword>
<dbReference type="PRINTS" id="PR00507">
    <property type="entry name" value="N12N6MTFRASE"/>
</dbReference>
<feature type="region of interest" description="Disordered" evidence="1">
    <location>
        <begin position="256"/>
        <end position="388"/>
    </location>
</feature>
<feature type="compositionally biased region" description="Basic and acidic residues" evidence="1">
    <location>
        <begin position="265"/>
        <end position="298"/>
    </location>
</feature>
<comment type="caution">
    <text evidence="3">The sequence shown here is derived from an EMBL/GenBank/DDBJ whole genome shotgun (WGS) entry which is preliminary data.</text>
</comment>
<proteinExistence type="predicted"/>
<dbReference type="SUPFAM" id="SSF52540">
    <property type="entry name" value="P-loop containing nucleoside triphosphate hydrolases"/>
    <property type="match status" value="2"/>
</dbReference>
<dbReference type="GO" id="GO:0005524">
    <property type="term" value="F:ATP binding"/>
    <property type="evidence" value="ECO:0007669"/>
    <property type="project" value="InterPro"/>
</dbReference>
<organism evidence="3 4">
    <name type="scientific">Anaerotruncus colihominis</name>
    <dbReference type="NCBI Taxonomy" id="169435"/>
    <lineage>
        <taxon>Bacteria</taxon>
        <taxon>Bacillati</taxon>
        <taxon>Bacillota</taxon>
        <taxon>Clostridia</taxon>
        <taxon>Eubacteriales</taxon>
        <taxon>Oscillospiraceae</taxon>
        <taxon>Anaerotruncus</taxon>
    </lineage>
</organism>
<dbReference type="PANTHER" id="PTHR41313">
    <property type="entry name" value="ADENINE-SPECIFIC METHYLTRANSFERASE"/>
    <property type="match status" value="1"/>
</dbReference>
<feature type="compositionally biased region" description="Basic and acidic residues" evidence="1">
    <location>
        <begin position="730"/>
        <end position="745"/>
    </location>
</feature>
<dbReference type="Gene3D" id="3.40.50.300">
    <property type="entry name" value="P-loop containing nucleotide triphosphate hydrolases"/>
    <property type="match status" value="1"/>
</dbReference>
<sequence length="2098" mass="240101">MGSKVNLIHELYDETSRRVSSSKDEWKGFLETAGFNFKLRFDEQLLLYAQKPDATAVLEIEKWNYRFHRWVNKGAKGIAVFDDYVSGQQRLKHYFDISDTHKRWGGAEVPLWNMDVKYEEEVIEALEAVYGELVEKDSLLQAILCAAENGAEDHFDAYFEVLSEVKINSFLEELDEDNLAAAFREIIAESVAYMIGKRLRVEDVHFDEDSFRWLSQFNTKDTLNALGYAVSDIAEMGLSEIAKTIRSIERENRTFAKTESQGYNQEKESKARRKKDETDLHREKRIPVSGHRNAERTESTPGHLGSKEKELSDAVQESDVLQSADFLRAEQPSSGNRGISAADDGSDDRTDDGTRGTDREPERDRTDEVDRTDEQYQTGSQGSSTERFDLQLEYFDRRTEDKSLPFFNTDKVTKAIHQFSMEELFELETLYQELDNPNERIGKLKLFFSNKVQEESPYGWKLYENVLFLYEGSLESPVSGAYYDWSVIESHIEGMITVGELYHEISHTDFTFSQELIDFALTRGSNIEHSKFRIYEQFQKSLSQKENADFLKKEYGWGGTSSIKAGTGIGEDHNSKGIELHRGYMPEAPRIFLKWADAAKRIELLVKTERYLNRRELEEYPKWLEREEERRQLRRAEREKSQAVEIRYDYHLGDTVYLGASEYEILAVDDETVRLYDKDCPLINQELSREIFERRVRENPANNHLIQKDEASKAELLEQEKEEAESQVEPNEREKPEKKEAEKQTESNAPEELTEINESLSEDHEEVLPAPPEKKRQEKAGTFDLHPEIPLAERINFDLTSHEVQAAGKKERFRRNMDAIRVLKSCESENRFAAPQEQEVLSKYVGWGGIPEAFEGHNSAWASEFAELYETLSPEEYAEARESTLTAFYTPPEVIQAVYKVLENMGFQTGNILEPSCGTGNFIGLLPPSMQGSKVYGIEIDSISAEISQQLYQKASIAAQGFEEVSLPDSFFDAAVGNVPFGDFKVFDKKYDKHNFLIHDYFFAKTLDKVRPGGVIAFITSKGTLDKANPKVRKYIAQRAELLGAVRLPNNTFTKNAGTEVTSDILFLQKRDRLIDIEPEWVYLDKDENGIEMNSYFVAHPEMILGEMKVVSGRFGEESACVPFEKADLKELLETAVTNIHGTFEEQEIEEVEAEVYSIPADPDVRNFSFTVVDGEIYFRENSRMYRTEVSETAKNRIKGLISLRESVRRLIDLQTEGYPDSEIRREQENLNRLYDAFTKKYGMINSRGNSTAFSEDSSYYLLSALEILDSDGNLIRKADMFSKRTIKPHTPVTVVDTASDALALSIGEKACVDMAYMEELTGKEESELCEALKGVIFLNPLYESGSSEAKYLMADEYLSGNVREKLVIARKAAAASLQEYAVNVEALEKVQPKDLTAGEISVRLGATWLPVDVVSDFMFELLSTPRYIQWKMKVHYSEYTGEWRIEGKNTDKSNVKVHKTYGTNRINAYKIIEETLNLKDVRIYDYEVDADGKRTAVLNTKETAIAQSKQEQIKKAFTDWIWKEPERRERLIKLYNEKFNSVRTREYDGSHIIFSGMNPEITLRKHQVNAIAHILYGGNTLLAHAVGAGKTFEMVAAAMESKRLGLCSKSMFVVPNHLTEQWAAEFLQLYPSANILVATKKDFLRKNRKRFCGKIATGEYDAVIIGHTQFEKIPMSVERQKAMLEKQLDEIVMGISELKGNNGERFSIKALEKSKKQLKLKLEKLNDQSRKDDVVTFEELGVDRLFVDESHYYKNLFLYTKMRNVGGIAQTEAQKSSDLFMKCRYLDEMTGGKGIVFATGTPISNSMVELYTIQRYLQYETLQRSGLQHFDAWASTFGETVTAIELAPEGTSYRAKTRFAKFYNLPELMSMFREVADIQTADTLNLPVPKANYHNISVKPSAFQKEMVAKLSERADRVRNRMVDARTDNMLKITNDGRKLALDQRMMGELIPDFEGSKLNACVENIFHTWEKHKEKSLTQLVFCDLSTPKGDGAFNVYDDMKKKLVQKGIPEDEVRFIHEANSETKKKTLFSKVRQGKVRALFGSTQKMGAGTNVQTKLVALHDVDCPWRPSDVGRILRTFKIKKNVEVTDNGKDDF</sequence>
<keyword evidence="4" id="KW-1185">Reference proteome</keyword>
<evidence type="ECO:0000256" key="1">
    <source>
        <dbReference type="SAM" id="MobiDB-lite"/>
    </source>
</evidence>
<name>A0A845QHJ1_9FIRM</name>
<evidence type="ECO:0000259" key="2">
    <source>
        <dbReference type="SMART" id="SM00487"/>
    </source>
</evidence>
<dbReference type="Pfam" id="PF02384">
    <property type="entry name" value="N6_Mtase"/>
    <property type="match status" value="1"/>
</dbReference>
<feature type="compositionally biased region" description="Basic and acidic residues" evidence="1">
    <location>
        <begin position="347"/>
        <end position="374"/>
    </location>
</feature>
<gene>
    <name evidence="3" type="ORF">D0435_04680</name>
</gene>
<evidence type="ECO:0000313" key="3">
    <source>
        <dbReference type="EMBL" id="NBH60946.1"/>
    </source>
</evidence>
<feature type="compositionally biased region" description="Basic and acidic residues" evidence="1">
    <location>
        <begin position="706"/>
        <end position="719"/>
    </location>
</feature>
<dbReference type="GO" id="GO:0004386">
    <property type="term" value="F:helicase activity"/>
    <property type="evidence" value="ECO:0007669"/>
    <property type="project" value="UniProtKB-KW"/>
</dbReference>
<dbReference type="InterPro" id="IPR003356">
    <property type="entry name" value="DNA_methylase_A-5"/>
</dbReference>
<keyword evidence="3" id="KW-0067">ATP-binding</keyword>
<feature type="compositionally biased region" description="Polar residues" evidence="1">
    <location>
        <begin position="375"/>
        <end position="385"/>
    </location>
</feature>
<dbReference type="Gene3D" id="3.40.50.150">
    <property type="entry name" value="Vaccinia Virus protein VP39"/>
    <property type="match status" value="1"/>
</dbReference>
<dbReference type="InterPro" id="IPR027417">
    <property type="entry name" value="P-loop_NTPase"/>
</dbReference>
<accession>A0A845QHJ1</accession>
<dbReference type="Proteomes" id="UP000446866">
    <property type="component" value="Unassembled WGS sequence"/>
</dbReference>
<dbReference type="InterPro" id="IPR014001">
    <property type="entry name" value="Helicase_ATP-bd"/>
</dbReference>
<protein>
    <submittedName>
        <fullName evidence="3">Helicase</fullName>
    </submittedName>
</protein>
<keyword evidence="3" id="KW-0378">Hydrolase</keyword>
<dbReference type="InterPro" id="IPR029063">
    <property type="entry name" value="SAM-dependent_MTases_sf"/>
</dbReference>
<reference evidence="3 4" key="1">
    <citation type="submission" date="2018-08" db="EMBL/GenBank/DDBJ databases">
        <title>Murine metabolic-syndrome-specific gut microbial biobank.</title>
        <authorList>
            <person name="Liu C."/>
        </authorList>
    </citation>
    <scope>NUCLEOTIDE SEQUENCE [LARGE SCALE GENOMIC DNA]</scope>
    <source>
        <strain evidence="3 4">28</strain>
    </source>
</reference>
<dbReference type="Pfam" id="PF04851">
    <property type="entry name" value="ResIII"/>
    <property type="match status" value="1"/>
</dbReference>
<dbReference type="PANTHER" id="PTHR41313:SF1">
    <property type="entry name" value="DNA METHYLASE ADENINE-SPECIFIC DOMAIN-CONTAINING PROTEIN"/>
    <property type="match status" value="1"/>
</dbReference>
<evidence type="ECO:0000313" key="4">
    <source>
        <dbReference type="Proteomes" id="UP000446866"/>
    </source>
</evidence>
<dbReference type="EMBL" id="QXWK01000008">
    <property type="protein sequence ID" value="NBH60946.1"/>
    <property type="molecule type" value="Genomic_DNA"/>
</dbReference>
<feature type="region of interest" description="Disordered" evidence="1">
    <location>
        <begin position="703"/>
        <end position="785"/>
    </location>
</feature>
<dbReference type="SUPFAM" id="SSF53335">
    <property type="entry name" value="S-adenosyl-L-methionine-dependent methyltransferases"/>
    <property type="match status" value="1"/>
</dbReference>
<dbReference type="GO" id="GO:0003677">
    <property type="term" value="F:DNA binding"/>
    <property type="evidence" value="ECO:0007669"/>
    <property type="project" value="InterPro"/>
</dbReference>
<dbReference type="RefSeq" id="WP_160201227.1">
    <property type="nucleotide sequence ID" value="NZ_QXWK01000008.1"/>
</dbReference>
<dbReference type="InterPro" id="IPR052933">
    <property type="entry name" value="DNA_Protect_Modify"/>
</dbReference>
<feature type="domain" description="Helicase ATP-binding" evidence="2">
    <location>
        <begin position="1560"/>
        <end position="1831"/>
    </location>
</feature>
<keyword evidence="3" id="KW-0347">Helicase</keyword>
<dbReference type="SMART" id="SM00487">
    <property type="entry name" value="DEXDc"/>
    <property type="match status" value="1"/>
</dbReference>
<dbReference type="GO" id="GO:0008170">
    <property type="term" value="F:N-methyltransferase activity"/>
    <property type="evidence" value="ECO:0007669"/>
    <property type="project" value="InterPro"/>
</dbReference>
<dbReference type="CDD" id="cd02440">
    <property type="entry name" value="AdoMet_MTases"/>
    <property type="match status" value="1"/>
</dbReference>
<dbReference type="InterPro" id="IPR006935">
    <property type="entry name" value="Helicase/UvrB_N"/>
</dbReference>